<dbReference type="AlphaFoldDB" id="A0A137NUE0"/>
<dbReference type="Proteomes" id="UP000070444">
    <property type="component" value="Unassembled WGS sequence"/>
</dbReference>
<comment type="similarity">
    <text evidence="1">Belongs to the LAMTOR3 family.</text>
</comment>
<dbReference type="GO" id="GO:0032008">
    <property type="term" value="P:positive regulation of TOR signaling"/>
    <property type="evidence" value="ECO:0007669"/>
    <property type="project" value="TreeGrafter"/>
</dbReference>
<dbReference type="SMART" id="SM01278">
    <property type="entry name" value="MAPKK1_Int"/>
    <property type="match status" value="1"/>
</dbReference>
<dbReference type="STRING" id="796925.A0A137NUE0"/>
<protein>
    <submittedName>
        <fullName evidence="2">Roadblock/LC7 domain-containing protein</fullName>
    </submittedName>
</protein>
<proteinExistence type="inferred from homology"/>
<sequence length="136" mass="15288">MSELNELLKELINRVDGLIGIVLTDRDGIVITSVSQDEHSTELIETLPLTSTYSLVSDQANKMGLGRSEILVSKFDNFQLVQFNYTEFFLNLISDEVNNIGILMDLKPELNSITDLISNLVKEVNPEEGEEEIENN</sequence>
<name>A0A137NUE0_CONC2</name>
<evidence type="ECO:0000256" key="1">
    <source>
        <dbReference type="ARBA" id="ARBA00005356"/>
    </source>
</evidence>
<dbReference type="Gene3D" id="3.30.450.30">
    <property type="entry name" value="Dynein light chain 2a, cytoplasmic"/>
    <property type="match status" value="1"/>
</dbReference>
<dbReference type="EMBL" id="KQ964738">
    <property type="protein sequence ID" value="KXN66342.1"/>
    <property type="molecule type" value="Genomic_DNA"/>
</dbReference>
<dbReference type="OMA" id="YQVIQMN"/>
<keyword evidence="3" id="KW-1185">Reference proteome</keyword>
<dbReference type="GO" id="GO:0071230">
    <property type="term" value="P:cellular response to amino acid stimulus"/>
    <property type="evidence" value="ECO:0007669"/>
    <property type="project" value="TreeGrafter"/>
</dbReference>
<dbReference type="GO" id="GO:0071986">
    <property type="term" value="C:Ragulator complex"/>
    <property type="evidence" value="ECO:0007669"/>
    <property type="project" value="TreeGrafter"/>
</dbReference>
<dbReference type="InterPro" id="IPR015019">
    <property type="entry name" value="LAMTOR3"/>
</dbReference>
<evidence type="ECO:0000313" key="3">
    <source>
        <dbReference type="Proteomes" id="UP000070444"/>
    </source>
</evidence>
<gene>
    <name evidence="2" type="ORF">CONCODRAFT_73739</name>
</gene>
<dbReference type="OrthoDB" id="343907at2759"/>
<accession>A0A137NUE0</accession>
<evidence type="ECO:0000313" key="2">
    <source>
        <dbReference type="EMBL" id="KXN66342.1"/>
    </source>
</evidence>
<dbReference type="Pfam" id="PF08923">
    <property type="entry name" value="MAPKK1_Int"/>
    <property type="match status" value="1"/>
</dbReference>
<dbReference type="PANTHER" id="PTHR13378">
    <property type="entry name" value="REGULATOR COMPLEX PROTEIN LAMTOR3"/>
    <property type="match status" value="1"/>
</dbReference>
<dbReference type="SUPFAM" id="SSF103196">
    <property type="entry name" value="Roadblock/LC7 domain"/>
    <property type="match status" value="1"/>
</dbReference>
<dbReference type="PANTHER" id="PTHR13378:SF1">
    <property type="entry name" value="RAGULATOR COMPLEX PROTEIN LAMTOR3"/>
    <property type="match status" value="1"/>
</dbReference>
<organism evidence="2 3">
    <name type="scientific">Conidiobolus coronatus (strain ATCC 28846 / CBS 209.66 / NRRL 28638)</name>
    <name type="common">Delacroixia coronata</name>
    <dbReference type="NCBI Taxonomy" id="796925"/>
    <lineage>
        <taxon>Eukaryota</taxon>
        <taxon>Fungi</taxon>
        <taxon>Fungi incertae sedis</taxon>
        <taxon>Zoopagomycota</taxon>
        <taxon>Entomophthoromycotina</taxon>
        <taxon>Entomophthoromycetes</taxon>
        <taxon>Entomophthorales</taxon>
        <taxon>Ancylistaceae</taxon>
        <taxon>Conidiobolus</taxon>
    </lineage>
</organism>
<reference evidence="2 3" key="1">
    <citation type="journal article" date="2015" name="Genome Biol. Evol.">
        <title>Phylogenomic analyses indicate that early fungi evolved digesting cell walls of algal ancestors of land plants.</title>
        <authorList>
            <person name="Chang Y."/>
            <person name="Wang S."/>
            <person name="Sekimoto S."/>
            <person name="Aerts A.L."/>
            <person name="Choi C."/>
            <person name="Clum A."/>
            <person name="LaButti K.M."/>
            <person name="Lindquist E.A."/>
            <person name="Yee Ngan C."/>
            <person name="Ohm R.A."/>
            <person name="Salamov A.A."/>
            <person name="Grigoriev I.V."/>
            <person name="Spatafora J.W."/>
            <person name="Berbee M.L."/>
        </authorList>
    </citation>
    <scope>NUCLEOTIDE SEQUENCE [LARGE SCALE GENOMIC DNA]</scope>
    <source>
        <strain evidence="2 3">NRRL 28638</strain>
    </source>
</reference>